<keyword evidence="1" id="KW-0479">Metal-binding</keyword>
<dbReference type="GO" id="GO:0000981">
    <property type="term" value="F:DNA-binding transcription factor activity, RNA polymerase II-specific"/>
    <property type="evidence" value="ECO:0007669"/>
    <property type="project" value="TreeGrafter"/>
</dbReference>
<evidence type="ECO:0000259" key="5">
    <source>
        <dbReference type="PROSITE" id="PS50157"/>
    </source>
</evidence>
<evidence type="ECO:0000256" key="3">
    <source>
        <dbReference type="ARBA" id="ARBA00022833"/>
    </source>
</evidence>
<dbReference type="Pfam" id="PF00096">
    <property type="entry name" value="zf-C2H2"/>
    <property type="match status" value="3"/>
</dbReference>
<reference evidence="6 7" key="1">
    <citation type="submission" date="2019-01" db="EMBL/GenBank/DDBJ databases">
        <title>A draft genome assembly of the solar-powered sea slug Elysia chlorotica.</title>
        <authorList>
            <person name="Cai H."/>
            <person name="Li Q."/>
            <person name="Fang X."/>
            <person name="Li J."/>
            <person name="Curtis N.E."/>
            <person name="Altenburger A."/>
            <person name="Shibata T."/>
            <person name="Feng M."/>
            <person name="Maeda T."/>
            <person name="Schwartz J.A."/>
            <person name="Shigenobu S."/>
            <person name="Lundholm N."/>
            <person name="Nishiyama T."/>
            <person name="Yang H."/>
            <person name="Hasebe M."/>
            <person name="Li S."/>
            <person name="Pierce S.K."/>
            <person name="Wang J."/>
        </authorList>
    </citation>
    <scope>NUCLEOTIDE SEQUENCE [LARGE SCALE GENOMIC DNA]</scope>
    <source>
        <strain evidence="6">EC2010</strain>
        <tissue evidence="6">Whole organism of an adult</tissue>
    </source>
</reference>
<dbReference type="Proteomes" id="UP000271974">
    <property type="component" value="Unassembled WGS sequence"/>
</dbReference>
<feature type="domain" description="C2H2-type" evidence="5">
    <location>
        <begin position="118"/>
        <end position="140"/>
    </location>
</feature>
<keyword evidence="2 4" id="KW-0863">Zinc-finger</keyword>
<dbReference type="PANTHER" id="PTHR23235:SF150">
    <property type="entry name" value="KRUEPPEL-LIKE FACTOR LUNA"/>
    <property type="match status" value="1"/>
</dbReference>
<dbReference type="PANTHER" id="PTHR23235">
    <property type="entry name" value="KRUEPPEL-LIKE TRANSCRIPTION FACTOR"/>
    <property type="match status" value="1"/>
</dbReference>
<dbReference type="InterPro" id="IPR036236">
    <property type="entry name" value="Znf_C2H2_sf"/>
</dbReference>
<dbReference type="GO" id="GO:0008270">
    <property type="term" value="F:zinc ion binding"/>
    <property type="evidence" value="ECO:0007669"/>
    <property type="project" value="UniProtKB-KW"/>
</dbReference>
<proteinExistence type="predicted"/>
<gene>
    <name evidence="6" type="ORF">EGW08_014945</name>
</gene>
<evidence type="ECO:0000313" key="6">
    <source>
        <dbReference type="EMBL" id="RUS77281.1"/>
    </source>
</evidence>
<accession>A0A3S0ZET8</accession>
<dbReference type="SMART" id="SM00355">
    <property type="entry name" value="ZnF_C2H2"/>
    <property type="match status" value="3"/>
</dbReference>
<evidence type="ECO:0000256" key="2">
    <source>
        <dbReference type="ARBA" id="ARBA00022771"/>
    </source>
</evidence>
<dbReference type="OrthoDB" id="4748970at2759"/>
<evidence type="ECO:0000313" key="7">
    <source>
        <dbReference type="Proteomes" id="UP000271974"/>
    </source>
</evidence>
<comment type="caution">
    <text evidence="6">The sequence shown here is derived from an EMBL/GenBank/DDBJ whole genome shotgun (WGS) entry which is preliminary data.</text>
</comment>
<dbReference type="STRING" id="188477.A0A3S0ZET8"/>
<dbReference type="Gene3D" id="3.30.160.60">
    <property type="entry name" value="Classic Zinc Finger"/>
    <property type="match status" value="3"/>
</dbReference>
<dbReference type="InterPro" id="IPR013087">
    <property type="entry name" value="Znf_C2H2_type"/>
</dbReference>
<keyword evidence="7" id="KW-1185">Reference proteome</keyword>
<dbReference type="PROSITE" id="PS50157">
    <property type="entry name" value="ZINC_FINGER_C2H2_2"/>
    <property type="match status" value="3"/>
</dbReference>
<evidence type="ECO:0000256" key="4">
    <source>
        <dbReference type="PROSITE-ProRule" id="PRU00042"/>
    </source>
</evidence>
<evidence type="ECO:0000256" key="1">
    <source>
        <dbReference type="ARBA" id="ARBA00022723"/>
    </source>
</evidence>
<dbReference type="GO" id="GO:0000978">
    <property type="term" value="F:RNA polymerase II cis-regulatory region sequence-specific DNA binding"/>
    <property type="evidence" value="ECO:0007669"/>
    <property type="project" value="TreeGrafter"/>
</dbReference>
<dbReference type="SUPFAM" id="SSF57667">
    <property type="entry name" value="beta-beta-alpha zinc fingers"/>
    <property type="match status" value="2"/>
</dbReference>
<dbReference type="FunFam" id="3.30.160.60:FF:000007">
    <property type="entry name" value="Basic krueppel-like factor 3"/>
    <property type="match status" value="1"/>
</dbReference>
<dbReference type="FunFam" id="3.30.160.60:FF:000021">
    <property type="entry name" value="Basic krueppel-like factor 3"/>
    <property type="match status" value="1"/>
</dbReference>
<dbReference type="EMBL" id="RQTK01000592">
    <property type="protein sequence ID" value="RUS77281.1"/>
    <property type="molecule type" value="Genomic_DNA"/>
</dbReference>
<dbReference type="AlphaFoldDB" id="A0A3S0ZET8"/>
<name>A0A3S0ZET8_ELYCH</name>
<feature type="domain" description="C2H2-type" evidence="5">
    <location>
        <begin position="88"/>
        <end position="117"/>
    </location>
</feature>
<feature type="domain" description="C2H2-type" evidence="5">
    <location>
        <begin position="16"/>
        <end position="45"/>
    </location>
</feature>
<keyword evidence="3" id="KW-0862">Zinc</keyword>
<sequence>AGDDMDTDCQKNRRVHRCDHQGCTKVYTKSSHLKAHRRTHTGTNYIVHSRVLPQYCFKRFIHYSLFQVYGIFKENVLLLFLLEGEKPYICTWEGCIWRFARSDELTRHYRKHTGDKPFKCQVCDRAFSRSDHLSLHMKRH</sequence>
<dbReference type="PROSITE" id="PS00028">
    <property type="entry name" value="ZINC_FINGER_C2H2_1"/>
    <property type="match status" value="3"/>
</dbReference>
<feature type="non-terminal residue" evidence="6">
    <location>
        <position position="1"/>
    </location>
</feature>
<protein>
    <recommendedName>
        <fullName evidence="5">C2H2-type domain-containing protein</fullName>
    </recommendedName>
</protein>
<organism evidence="6 7">
    <name type="scientific">Elysia chlorotica</name>
    <name type="common">Eastern emerald elysia</name>
    <name type="synonym">Sea slug</name>
    <dbReference type="NCBI Taxonomy" id="188477"/>
    <lineage>
        <taxon>Eukaryota</taxon>
        <taxon>Metazoa</taxon>
        <taxon>Spiralia</taxon>
        <taxon>Lophotrochozoa</taxon>
        <taxon>Mollusca</taxon>
        <taxon>Gastropoda</taxon>
        <taxon>Heterobranchia</taxon>
        <taxon>Euthyneura</taxon>
        <taxon>Panpulmonata</taxon>
        <taxon>Sacoglossa</taxon>
        <taxon>Placobranchoidea</taxon>
        <taxon>Plakobranchidae</taxon>
        <taxon>Elysia</taxon>
    </lineage>
</organism>